<comment type="function">
    <text evidence="6">Component of a hydro-lyase that catalyzes the dehydration of mevalonate 5-phosphate (MVA5P) to form trans-anhydromevalonate 5-phosphate (tAHMP). Involved in the archaeal mevalonate (MVA) pathway, which provides fundamental precursors for isoprenoid biosynthesis, such as isopentenyl diphosphate (IPP) and dimethylallyl diphosphate (DMAPP).</text>
</comment>
<comment type="subunit">
    <text evidence="8">Heterodimer composed of a large subunit (PMDh-L) and a small subunit (PMDh-S).</text>
</comment>
<evidence type="ECO:0000256" key="1">
    <source>
        <dbReference type="ARBA" id="ARBA00005092"/>
    </source>
</evidence>
<dbReference type="GO" id="GO:0016829">
    <property type="term" value="F:lyase activity"/>
    <property type="evidence" value="ECO:0007669"/>
    <property type="project" value="UniProtKB-KW"/>
</dbReference>
<proteinExistence type="inferred from homology"/>
<dbReference type="InterPro" id="IPR007506">
    <property type="entry name" value="PMDh-L-like_dom"/>
</dbReference>
<comment type="catalytic activity">
    <reaction evidence="5">
        <text>(R)-5-phosphomevalonate = (2E)-3-methyl-5-phosphooxypent-2-enoate + H2O</text>
        <dbReference type="Rhea" id="RHEA:78975"/>
        <dbReference type="ChEBI" id="CHEBI:15377"/>
        <dbReference type="ChEBI" id="CHEBI:58146"/>
        <dbReference type="ChEBI" id="CHEBI:229665"/>
        <dbReference type="EC" id="4.2.1.182"/>
    </reaction>
    <physiologicalReaction direction="left-to-right" evidence="5">
        <dbReference type="Rhea" id="RHEA:78976"/>
    </physiologicalReaction>
</comment>
<accession>A0A147JUS3</accession>
<evidence type="ECO:0000313" key="13">
    <source>
        <dbReference type="Proteomes" id="UP000074294"/>
    </source>
</evidence>
<dbReference type="STRING" id="1776334.APZ16_00625"/>
<dbReference type="Pfam" id="PF04412">
    <property type="entry name" value="AcnX"/>
    <property type="match status" value="1"/>
</dbReference>
<evidence type="ECO:0000256" key="9">
    <source>
        <dbReference type="ARBA" id="ARBA00047176"/>
    </source>
</evidence>
<dbReference type="CDD" id="cd01355">
    <property type="entry name" value="AcnX"/>
    <property type="match status" value="1"/>
</dbReference>
<feature type="domain" description="Phosphomevalonate dehydratase large subunit-like" evidence="11">
    <location>
        <begin position="1"/>
        <end position="390"/>
    </location>
</feature>
<protein>
    <recommendedName>
        <fullName evidence="10">Phosphomevalonate dehydratase large subunit</fullName>
        <ecNumber evidence="9">4.2.1.182</ecNumber>
    </recommendedName>
</protein>
<evidence type="ECO:0000256" key="10">
    <source>
        <dbReference type="ARBA" id="ARBA00047196"/>
    </source>
</evidence>
<comment type="similarity">
    <text evidence="7">Belongs to the AcnX type II large subunit family.</text>
</comment>
<evidence type="ECO:0000313" key="12">
    <source>
        <dbReference type="EMBL" id="KUO40232.1"/>
    </source>
</evidence>
<dbReference type="EMBL" id="LQMQ01000046">
    <property type="protein sequence ID" value="KUO40232.1"/>
    <property type="molecule type" value="Genomic_DNA"/>
</dbReference>
<dbReference type="AlphaFoldDB" id="A0A147JUS3"/>
<keyword evidence="2" id="KW-0408">Iron</keyword>
<evidence type="ECO:0000256" key="4">
    <source>
        <dbReference type="ARBA" id="ARBA00023239"/>
    </source>
</evidence>
<evidence type="ECO:0000259" key="11">
    <source>
        <dbReference type="Pfam" id="PF04412"/>
    </source>
</evidence>
<comment type="pathway">
    <text evidence="1">Isoprenoid biosynthesis; isopentenyl diphosphate biosynthesis via mevalonate pathway.</text>
</comment>
<reference evidence="12 13" key="1">
    <citation type="journal article" date="2016" name="Nat. Microbiol.">
        <title>Genomic inference of the metabolism of cosmopolitan subsurface Archaea, Hadesarchaea.</title>
        <authorList>
            <person name="Baker B.J."/>
            <person name="Saw J.H."/>
            <person name="Lind A.E."/>
            <person name="Lazar C.S."/>
            <person name="Hinrichs K.-U."/>
            <person name="Teske A.P."/>
            <person name="Ettema T.J."/>
        </authorList>
    </citation>
    <scope>NUCLEOTIDE SEQUENCE [LARGE SCALE GENOMIC DNA]</scope>
</reference>
<evidence type="ECO:0000256" key="8">
    <source>
        <dbReference type="ARBA" id="ARBA00046520"/>
    </source>
</evidence>
<evidence type="ECO:0000256" key="7">
    <source>
        <dbReference type="ARBA" id="ARBA00046333"/>
    </source>
</evidence>
<name>A0A147JUS3_HADYE</name>
<keyword evidence="4" id="KW-0456">Lyase</keyword>
<dbReference type="Proteomes" id="UP000074294">
    <property type="component" value="Unassembled WGS sequence"/>
</dbReference>
<evidence type="ECO:0000256" key="6">
    <source>
        <dbReference type="ARBA" id="ARBA00045299"/>
    </source>
</evidence>
<dbReference type="PANTHER" id="PTHR36577:SF3">
    <property type="entry name" value="DUF521 DOMAIN PROTEIN (AFU_ORTHOLOGUE AFUA_6G00490)"/>
    <property type="match status" value="1"/>
</dbReference>
<comment type="caution">
    <text evidence="12">The sequence shown here is derived from an EMBL/GenBank/DDBJ whole genome shotgun (WGS) entry which is preliminary data.</text>
</comment>
<sequence>MYLTREQERMLAGEQGEVVERMFRLLVRLGEVYGADRMIPVGSVQVAGVSYKSIGDPGLEFLEDIAAKGARVRVPTTLNPPGMDLVDWRELGFPEDFAVKQLRIMEAFRKMGIMMTATCTPYLVGNLPRFGEHIAWSESSAVSFANSVIGARTNREGGPSALAAAICGLTPNYGLHLDENRRPHFLIEVKAELRNNADFGALGYLVGKLVRDKVPYFRGIKSADVDQLKALGAAMAASGAVALYHVEGITPEASLMDVTGLERIEIGEGELREAYEKLNTGSEPDIVILGCPHASLKEIATLARKLEGRRLRRPLWICTSRMVKEAAARMGFAEVIEKSGGRVVADTCTVVSPIEQMGFRVVGVDSGKAANYLPGFCKQQVVFRDLDELLELVT</sequence>
<evidence type="ECO:0000256" key="3">
    <source>
        <dbReference type="ARBA" id="ARBA00023229"/>
    </source>
</evidence>
<evidence type="ECO:0000256" key="5">
    <source>
        <dbReference type="ARBA" id="ARBA00045120"/>
    </source>
</evidence>
<dbReference type="PANTHER" id="PTHR36577">
    <property type="entry name" value="DUF521 DOMAIN PROTEIN (AFU_ORTHOLOGUE AFUA_6G00490)"/>
    <property type="match status" value="1"/>
</dbReference>
<gene>
    <name evidence="12" type="ORF">APZ16_00625</name>
</gene>
<evidence type="ECO:0000256" key="2">
    <source>
        <dbReference type="ARBA" id="ARBA00023004"/>
    </source>
</evidence>
<organism evidence="12 13">
    <name type="scientific">Hadarchaeum yellowstonense</name>
    <dbReference type="NCBI Taxonomy" id="1776334"/>
    <lineage>
        <taxon>Archaea</taxon>
        <taxon>Methanobacteriati</taxon>
        <taxon>Candidatus Hadarchaeota</taxon>
        <taxon>Candidatus Hadarchaeia</taxon>
        <taxon>Candidatus Hadarchaeales</taxon>
        <taxon>Candidatus Hadarchaeaceae</taxon>
        <taxon>Candidatus Hadarchaeum</taxon>
    </lineage>
</organism>
<keyword evidence="3" id="KW-0414">Isoprene biosynthesis</keyword>
<dbReference type="EC" id="4.2.1.182" evidence="9"/>